<dbReference type="InterPro" id="IPR000559">
    <property type="entry name" value="Formate_THF_ligase"/>
</dbReference>
<evidence type="ECO:0000256" key="1">
    <source>
        <dbReference type="ARBA" id="ARBA00004777"/>
    </source>
</evidence>
<evidence type="ECO:0000256" key="6">
    <source>
        <dbReference type="ARBA" id="ARBA00022737"/>
    </source>
</evidence>
<keyword evidence="4" id="KW-0436">Ligase</keyword>
<dbReference type="SMART" id="SM00369">
    <property type="entry name" value="LRR_TYP"/>
    <property type="match status" value="2"/>
</dbReference>
<evidence type="ECO:0000256" key="3">
    <source>
        <dbReference type="ARBA" id="ARBA00022563"/>
    </source>
</evidence>
<dbReference type="CDD" id="cd00477">
    <property type="entry name" value="FTHFS"/>
    <property type="match status" value="1"/>
</dbReference>
<dbReference type="SUPFAM" id="SSF52540">
    <property type="entry name" value="P-loop containing nucleoside triphosphate hydrolases"/>
    <property type="match status" value="1"/>
</dbReference>
<dbReference type="EMBL" id="JAPWDV010000003">
    <property type="protein sequence ID" value="KAJ6217643.1"/>
    <property type="molecule type" value="Genomic_DNA"/>
</dbReference>
<dbReference type="AlphaFoldDB" id="A0A9Q0RJ64"/>
<dbReference type="GO" id="GO:0004329">
    <property type="term" value="F:formate-tetrahydrofolate ligase activity"/>
    <property type="evidence" value="ECO:0007669"/>
    <property type="project" value="UniProtKB-EC"/>
</dbReference>
<dbReference type="PROSITE" id="PS00721">
    <property type="entry name" value="FTHFS_1"/>
    <property type="match status" value="1"/>
</dbReference>
<dbReference type="SUPFAM" id="SSF52058">
    <property type="entry name" value="L domain-like"/>
    <property type="match status" value="1"/>
</dbReference>
<comment type="pathway">
    <text evidence="1">One-carbon metabolism; tetrahydrofolate interconversion.</text>
</comment>
<protein>
    <recommendedName>
        <fullName evidence="2">formate--tetrahydrofolate ligase</fullName>
        <ecNumber evidence="2">6.3.4.3</ecNumber>
    </recommendedName>
</protein>
<dbReference type="Pfam" id="PF01268">
    <property type="entry name" value="FTHFS"/>
    <property type="match status" value="1"/>
</dbReference>
<gene>
    <name evidence="9" type="ORF">RDWZM_008800</name>
</gene>
<organism evidence="9 10">
    <name type="scientific">Blomia tropicalis</name>
    <name type="common">Mite</name>
    <dbReference type="NCBI Taxonomy" id="40697"/>
    <lineage>
        <taxon>Eukaryota</taxon>
        <taxon>Metazoa</taxon>
        <taxon>Ecdysozoa</taxon>
        <taxon>Arthropoda</taxon>
        <taxon>Chelicerata</taxon>
        <taxon>Arachnida</taxon>
        <taxon>Acari</taxon>
        <taxon>Acariformes</taxon>
        <taxon>Sarcoptiformes</taxon>
        <taxon>Astigmata</taxon>
        <taxon>Glycyphagoidea</taxon>
        <taxon>Echimyopodidae</taxon>
        <taxon>Blomia</taxon>
    </lineage>
</organism>
<dbReference type="FunFam" id="3.40.50.300:FF:000245">
    <property type="entry name" value="C-1-tetrahydrofolate synthase, cytoplasmic"/>
    <property type="match status" value="1"/>
</dbReference>
<evidence type="ECO:0000256" key="5">
    <source>
        <dbReference type="ARBA" id="ARBA00022614"/>
    </source>
</evidence>
<evidence type="ECO:0000256" key="7">
    <source>
        <dbReference type="ARBA" id="ARBA00022741"/>
    </source>
</evidence>
<keyword evidence="7" id="KW-0547">Nucleotide-binding</keyword>
<evidence type="ECO:0000256" key="4">
    <source>
        <dbReference type="ARBA" id="ARBA00022598"/>
    </source>
</evidence>
<dbReference type="InterPro" id="IPR027417">
    <property type="entry name" value="P-loop_NTPase"/>
</dbReference>
<evidence type="ECO:0000256" key="2">
    <source>
        <dbReference type="ARBA" id="ARBA00012295"/>
    </source>
</evidence>
<dbReference type="EC" id="6.3.4.3" evidence="2"/>
<dbReference type="PROSITE" id="PS00722">
    <property type="entry name" value="FTHFS_2"/>
    <property type="match status" value="1"/>
</dbReference>
<dbReference type="InterPro" id="IPR020628">
    <property type="entry name" value="Formate_THF_ligase_CS"/>
</dbReference>
<dbReference type="Gene3D" id="3.80.10.10">
    <property type="entry name" value="Ribonuclease Inhibitor"/>
    <property type="match status" value="1"/>
</dbReference>
<dbReference type="FunFam" id="3.40.50.300:FF:001859">
    <property type="entry name" value="Formate--tetrahydrofolate ligase"/>
    <property type="match status" value="1"/>
</dbReference>
<dbReference type="GO" id="GO:0006730">
    <property type="term" value="P:one-carbon metabolic process"/>
    <property type="evidence" value="ECO:0007669"/>
    <property type="project" value="UniProtKB-KW"/>
</dbReference>
<sequence length="993" mass="110754">MATSWNIQPIPLKLRTPVPSDIEIASEHKCKPIRQIADEIGLTEDEYEPYGHFKAKICRPIPKDSSNFGKYVIVCGITPTPLGEGKSTTVIGLAQAFGAHLKKRSLVCIRQPSQGPTFGIKGGAAGGGYSQVIPMDEFNLHFTGDIHAISAANNLVATAIDSRIFHESTQSDTALFNRLVPSSPSKPRKFSRIQLNRLKKLGIPIDIEPASLTDSQKSEFARLDIDPKTIIWNRVVDMNDRYLRKITIGQAPSEKGLVRQTQFDISVASELMAILALADDLADAKKRIGNIVIGFSKHNPPRPVTCDDLGVSGAVTALLKDAIKPNLIQTLEGTPVLVHCGPFANIAHGNSSAIADKIALDIVGPTGIVLTEAGFGADIGLEKALNIKCRTSGLKPDCAVIVATVRALKCHGGGPPVTPGAVLAKEYKEENLELLEKGLVNLKAHVENITQVFGMPVVVCVNKFSTDTEAELELVRSKAKTFGAFDAVISRGWEQGGAGAVDLAKAVDRACHEAAPKQNKFTYENEESIKTKIEKVAKNVYHAASVEYTELANERIRLYEQMGYGNLPVCIAKTQLSISHDSSLKGIENDDDGESFICSSADQFTVSSSNFRSKPINTIVLQNDKFCKPSYGLLKEPDRHSTLSLVLGKFNFEPTINEPYVFNLFNLYNIQYLTFLKSIFVKHVITNNGISETLLFNWKESLNFMESLKVIHIENGHLPLLDQTFKHVHLPLLHTLIIKSVQMNNIDSEALSGKESHLKKLIITGNKLRNWIWLTSIQIFPHLHHLDLTSNQLAYIPVDLRSHVPNLRRLYVAHNRFKYFSINMFRNWFAIDEFMLASVDVGKSNRLQKLSYIKINSDFSCLLEYDYLVFPDKDMYALQLDIIKKAEDSSNQFPEFFLESLGNSIKYDCPLHQPTSVISWFDIRLCGSRLTYLPDNLYLNSDGRLMYGKDEQGHLDNKHEMIIQTITGTFEKRLVVSENTEDLNKYRLLRKKF</sequence>
<keyword evidence="6" id="KW-0677">Repeat</keyword>
<dbReference type="Gene3D" id="3.10.410.10">
    <property type="entry name" value="Formyltetrahydrofolate synthetase, domain 3"/>
    <property type="match status" value="1"/>
</dbReference>
<dbReference type="InterPro" id="IPR003591">
    <property type="entry name" value="Leu-rich_rpt_typical-subtyp"/>
</dbReference>
<evidence type="ECO:0000313" key="9">
    <source>
        <dbReference type="EMBL" id="KAJ6217643.1"/>
    </source>
</evidence>
<keyword evidence="8" id="KW-0067">ATP-binding</keyword>
<name>A0A9Q0RJ64_BLOTA</name>
<dbReference type="GO" id="GO:0005524">
    <property type="term" value="F:ATP binding"/>
    <property type="evidence" value="ECO:0007669"/>
    <property type="project" value="UniProtKB-KW"/>
</dbReference>
<evidence type="ECO:0000313" key="10">
    <source>
        <dbReference type="Proteomes" id="UP001142055"/>
    </source>
</evidence>
<dbReference type="InterPro" id="IPR032675">
    <property type="entry name" value="LRR_dom_sf"/>
</dbReference>
<proteinExistence type="inferred from homology"/>
<dbReference type="Proteomes" id="UP001142055">
    <property type="component" value="Chromosome 3"/>
</dbReference>
<evidence type="ECO:0000256" key="8">
    <source>
        <dbReference type="ARBA" id="ARBA00022840"/>
    </source>
</evidence>
<dbReference type="HAMAP" id="MF_01543">
    <property type="entry name" value="FTHFS"/>
    <property type="match status" value="1"/>
</dbReference>
<dbReference type="Gene3D" id="3.40.50.300">
    <property type="entry name" value="P-loop containing nucleotide triphosphate hydrolases"/>
    <property type="match status" value="2"/>
</dbReference>
<accession>A0A9Q0RJ64</accession>
<reference evidence="9" key="1">
    <citation type="submission" date="2022-12" db="EMBL/GenBank/DDBJ databases">
        <title>Genome assemblies of Blomia tropicalis.</title>
        <authorList>
            <person name="Cui Y."/>
        </authorList>
    </citation>
    <scope>NUCLEOTIDE SEQUENCE</scope>
    <source>
        <tissue evidence="9">Adult mites</tissue>
    </source>
</reference>
<dbReference type="GO" id="GO:0009966">
    <property type="term" value="P:regulation of signal transduction"/>
    <property type="evidence" value="ECO:0007669"/>
    <property type="project" value="UniProtKB-ARBA"/>
</dbReference>
<keyword evidence="3" id="KW-0554">One-carbon metabolism</keyword>
<comment type="caution">
    <text evidence="9">The sequence shown here is derived from an EMBL/GenBank/DDBJ whole genome shotgun (WGS) entry which is preliminary data.</text>
</comment>
<keyword evidence="5" id="KW-0433">Leucine-rich repeat</keyword>
<keyword evidence="10" id="KW-1185">Reference proteome</keyword>